<feature type="transmembrane region" description="Helical" evidence="2">
    <location>
        <begin position="93"/>
        <end position="113"/>
    </location>
</feature>
<gene>
    <name evidence="3" type="ORF">PHYEVI_LOCUS4529</name>
</gene>
<keyword evidence="2" id="KW-1133">Transmembrane helix</keyword>
<keyword evidence="4" id="KW-1185">Reference proteome</keyword>
<evidence type="ECO:0000313" key="3">
    <source>
        <dbReference type="EMBL" id="CAH1167382.1"/>
    </source>
</evidence>
<proteinExistence type="predicted"/>
<feature type="compositionally biased region" description="Basic and acidic residues" evidence="1">
    <location>
        <begin position="1"/>
        <end position="13"/>
    </location>
</feature>
<dbReference type="OrthoDB" id="6343941at2759"/>
<keyword evidence="2" id="KW-0472">Membrane</keyword>
<sequence>MINESRRQHRGPEYAKTAVPASASAGTSRRAPVATLSSLEMEMDERYFRSGKARFRCAVAIFDLYERETERVVEEDRPKPRPSSVLGNRDTSAGLFVGPTRVIFLLVFFVYCLR</sequence>
<name>A0A9P0DQT7_PHYSR</name>
<evidence type="ECO:0000256" key="1">
    <source>
        <dbReference type="SAM" id="MobiDB-lite"/>
    </source>
</evidence>
<feature type="region of interest" description="Disordered" evidence="1">
    <location>
        <begin position="1"/>
        <end position="31"/>
    </location>
</feature>
<organism evidence="3 4">
    <name type="scientific">Phyllotreta striolata</name>
    <name type="common">Striped flea beetle</name>
    <name type="synonym">Crioceris striolata</name>
    <dbReference type="NCBI Taxonomy" id="444603"/>
    <lineage>
        <taxon>Eukaryota</taxon>
        <taxon>Metazoa</taxon>
        <taxon>Ecdysozoa</taxon>
        <taxon>Arthropoda</taxon>
        <taxon>Hexapoda</taxon>
        <taxon>Insecta</taxon>
        <taxon>Pterygota</taxon>
        <taxon>Neoptera</taxon>
        <taxon>Endopterygota</taxon>
        <taxon>Coleoptera</taxon>
        <taxon>Polyphaga</taxon>
        <taxon>Cucujiformia</taxon>
        <taxon>Chrysomeloidea</taxon>
        <taxon>Chrysomelidae</taxon>
        <taxon>Galerucinae</taxon>
        <taxon>Alticini</taxon>
        <taxon>Phyllotreta</taxon>
    </lineage>
</organism>
<dbReference type="Proteomes" id="UP001153712">
    <property type="component" value="Chromosome 15"/>
</dbReference>
<dbReference type="AlphaFoldDB" id="A0A9P0DQT7"/>
<reference evidence="3" key="1">
    <citation type="submission" date="2022-01" db="EMBL/GenBank/DDBJ databases">
        <authorList>
            <person name="King R."/>
        </authorList>
    </citation>
    <scope>NUCLEOTIDE SEQUENCE</scope>
</reference>
<accession>A0A9P0DQT7</accession>
<keyword evidence="2" id="KW-0812">Transmembrane</keyword>
<evidence type="ECO:0000256" key="2">
    <source>
        <dbReference type="SAM" id="Phobius"/>
    </source>
</evidence>
<evidence type="ECO:0000313" key="4">
    <source>
        <dbReference type="Proteomes" id="UP001153712"/>
    </source>
</evidence>
<protein>
    <submittedName>
        <fullName evidence="3">Uncharacterized protein</fullName>
    </submittedName>
</protein>
<dbReference type="EMBL" id="OU900108">
    <property type="protein sequence ID" value="CAH1167382.1"/>
    <property type="molecule type" value="Genomic_DNA"/>
</dbReference>